<dbReference type="EMBL" id="NMUH01000758">
    <property type="protein sequence ID" value="MQL84397.1"/>
    <property type="molecule type" value="Genomic_DNA"/>
</dbReference>
<keyword evidence="1" id="KW-0732">Signal</keyword>
<keyword evidence="3" id="KW-1185">Reference proteome</keyword>
<gene>
    <name evidence="2" type="ORF">Taro_016893</name>
</gene>
<proteinExistence type="predicted"/>
<organism evidence="2 3">
    <name type="scientific">Colocasia esculenta</name>
    <name type="common">Wild taro</name>
    <name type="synonym">Arum esculentum</name>
    <dbReference type="NCBI Taxonomy" id="4460"/>
    <lineage>
        <taxon>Eukaryota</taxon>
        <taxon>Viridiplantae</taxon>
        <taxon>Streptophyta</taxon>
        <taxon>Embryophyta</taxon>
        <taxon>Tracheophyta</taxon>
        <taxon>Spermatophyta</taxon>
        <taxon>Magnoliopsida</taxon>
        <taxon>Liliopsida</taxon>
        <taxon>Araceae</taxon>
        <taxon>Aroideae</taxon>
        <taxon>Colocasieae</taxon>
        <taxon>Colocasia</taxon>
    </lineage>
</organism>
<sequence length="361" mass="38847">MSLLVDGPLGGFQEVCSACLCLLGLSWLQVSCAFACGGCPAYSQFARCLRFHRYLDPQSPCPLKEFSMRQASLSSDSGSRGENGGGQRHRVDTKVVWLFFRRRSPNPFSLPLSAFVPEPSRGVRHGAAARPGYGGLCVCVLYAGSLASLYWGGCRQESVVGELEEWPVRVEGCFRIVYDSDVSAGDASSPTLVVGRGVTVFRCFITLCSRDSLSQEFVAGRLWWQLVPPCIASSVSCERESSCTLFEFIAYLTGLNANPSRSSDPWVAARPSGSLAGVREVASFLARSEYELQESVAAAAAGYICYECAFGLDCCVQSACLPLVKMRDLDYVCGPVFGRFTMLFASKSLGCAGGTACVPVV</sequence>
<evidence type="ECO:0000313" key="3">
    <source>
        <dbReference type="Proteomes" id="UP000652761"/>
    </source>
</evidence>
<protein>
    <recommendedName>
        <fullName evidence="4">Secreted protein</fullName>
    </recommendedName>
</protein>
<feature type="signal peptide" evidence="1">
    <location>
        <begin position="1"/>
        <end position="33"/>
    </location>
</feature>
<accession>A0A843UPT1</accession>
<comment type="caution">
    <text evidence="2">The sequence shown here is derived from an EMBL/GenBank/DDBJ whole genome shotgun (WGS) entry which is preliminary data.</text>
</comment>
<evidence type="ECO:0000313" key="2">
    <source>
        <dbReference type="EMBL" id="MQL84397.1"/>
    </source>
</evidence>
<evidence type="ECO:0000256" key="1">
    <source>
        <dbReference type="SAM" id="SignalP"/>
    </source>
</evidence>
<name>A0A843UPT1_COLES</name>
<dbReference type="Proteomes" id="UP000652761">
    <property type="component" value="Unassembled WGS sequence"/>
</dbReference>
<reference evidence="2" key="1">
    <citation type="submission" date="2017-07" db="EMBL/GenBank/DDBJ databases">
        <title>Taro Niue Genome Assembly and Annotation.</title>
        <authorList>
            <person name="Atibalentja N."/>
            <person name="Keating K."/>
            <person name="Fields C.J."/>
        </authorList>
    </citation>
    <scope>NUCLEOTIDE SEQUENCE</scope>
    <source>
        <strain evidence="2">Niue_2</strain>
        <tissue evidence="2">Leaf</tissue>
    </source>
</reference>
<dbReference type="AlphaFoldDB" id="A0A843UPT1"/>
<evidence type="ECO:0008006" key="4">
    <source>
        <dbReference type="Google" id="ProtNLM"/>
    </source>
</evidence>
<feature type="chain" id="PRO_5032328536" description="Secreted protein" evidence="1">
    <location>
        <begin position="34"/>
        <end position="361"/>
    </location>
</feature>